<feature type="region of interest" description="Disordered" evidence="5">
    <location>
        <begin position="348"/>
        <end position="367"/>
    </location>
</feature>
<reference evidence="7 8" key="1">
    <citation type="submission" date="2022-05" db="EMBL/GenBank/DDBJ databases">
        <authorList>
            <person name="Zhou X."/>
            <person name="Li K."/>
            <person name="Man Y."/>
        </authorList>
    </citation>
    <scope>NUCLEOTIDE SEQUENCE [LARGE SCALE GENOMIC DNA]</scope>
    <source>
        <strain evidence="7 8">MS405</strain>
    </source>
</reference>
<accession>A0ABY4PVB5</accession>
<dbReference type="PRINTS" id="PR01185">
    <property type="entry name" value="INTEGRINA"/>
</dbReference>
<proteinExistence type="predicted"/>
<sequence>MRIRTFLLTASLTTTGLLALPGTATAAPSGLAGDFNGDGRRDVAIAAPAATVGGKSWAGHVAVAYGSASGSPDPARRTVVSQNSPGVPGEAEKDDEFGHQIAAADLNRDGYSDLVVTSSREKVGSHPDSGTVVIVWGSSSGLSGGTTVDNPQPLHGSYFGLGLAAGDFTGDGKPDLAVSAQGDTGSNPFKIRLIRGPFTKSGSTGSLTSYAAPLESPALTAGRVNGDAKADLVVTGRKTNSDHLGAAVHYKGTASGLTKGATLRAGTTAAIGDLDGDGYGDIAIGNPDEPGDEPSGSKGGEVSVVYGTSSGPSATRRTTLTQSSAGVPGTSEYGDNFGASVAVGDLDGDGHAELATGAPGESLGSEPDVIMGAGSVTVLRGSTSGLRTTGAITLTQDSPGVPGASESIDGFGATLLATDIGADGRLDLTATASQENDDAGALWHLPGAADSLYSTTSSTSFGPSKLGLSTKYSAFGWDLAG</sequence>
<keyword evidence="1 6" id="KW-0732">Signal</keyword>
<feature type="signal peptide" evidence="6">
    <location>
        <begin position="1"/>
        <end position="26"/>
    </location>
</feature>
<feature type="region of interest" description="Disordered" evidence="5">
    <location>
        <begin position="67"/>
        <end position="93"/>
    </location>
</feature>
<keyword evidence="8" id="KW-1185">Reference proteome</keyword>
<dbReference type="SMART" id="SM00191">
    <property type="entry name" value="Int_alpha"/>
    <property type="match status" value="6"/>
</dbReference>
<evidence type="ECO:0000256" key="4">
    <source>
        <dbReference type="ARBA" id="ARBA00023180"/>
    </source>
</evidence>
<dbReference type="Proteomes" id="UP000829992">
    <property type="component" value="Chromosome"/>
</dbReference>
<keyword evidence="3" id="KW-0378">Hydrolase</keyword>
<evidence type="ECO:0000256" key="2">
    <source>
        <dbReference type="ARBA" id="ARBA00022737"/>
    </source>
</evidence>
<feature type="chain" id="PRO_5046014628" evidence="6">
    <location>
        <begin position="27"/>
        <end position="481"/>
    </location>
</feature>
<dbReference type="Pfam" id="PF13517">
    <property type="entry name" value="FG-GAP_3"/>
    <property type="match status" value="1"/>
</dbReference>
<dbReference type="EMBL" id="CP097289">
    <property type="protein sequence ID" value="UQT57367.1"/>
    <property type="molecule type" value="Genomic_DNA"/>
</dbReference>
<keyword evidence="4" id="KW-0325">Glycoprotein</keyword>
<evidence type="ECO:0000256" key="3">
    <source>
        <dbReference type="ARBA" id="ARBA00022801"/>
    </source>
</evidence>
<name>A0ABY4PVB5_9ACTN</name>
<dbReference type="PANTHER" id="PTHR23221">
    <property type="entry name" value="GLYCOSYLPHOSPHATIDYLINOSITOL PHOSPHOLIPASE D"/>
    <property type="match status" value="1"/>
</dbReference>
<dbReference type="InterPro" id="IPR013519">
    <property type="entry name" value="Int_alpha_beta-p"/>
</dbReference>
<dbReference type="InterPro" id="IPR028994">
    <property type="entry name" value="Integrin_alpha_N"/>
</dbReference>
<dbReference type="PROSITE" id="PS51470">
    <property type="entry name" value="FG_GAP"/>
    <property type="match status" value="1"/>
</dbReference>
<evidence type="ECO:0000313" key="8">
    <source>
        <dbReference type="Proteomes" id="UP000829992"/>
    </source>
</evidence>
<evidence type="ECO:0000313" key="7">
    <source>
        <dbReference type="EMBL" id="UQT57367.1"/>
    </source>
</evidence>
<dbReference type="PANTHER" id="PTHR23221:SF7">
    <property type="entry name" value="PHOSPHATIDYLINOSITOL-GLYCAN-SPECIFIC PHOSPHOLIPASE D"/>
    <property type="match status" value="1"/>
</dbReference>
<evidence type="ECO:0000256" key="1">
    <source>
        <dbReference type="ARBA" id="ARBA00022729"/>
    </source>
</evidence>
<gene>
    <name evidence="7" type="ORF">M4V62_20920</name>
</gene>
<dbReference type="RefSeq" id="WP_249588775.1">
    <property type="nucleotide sequence ID" value="NZ_BAAAQL010000044.1"/>
</dbReference>
<protein>
    <submittedName>
        <fullName evidence="7">FG-GAP and VCBS repeat-containing protein</fullName>
    </submittedName>
</protein>
<dbReference type="InterPro" id="IPR013517">
    <property type="entry name" value="FG-GAP"/>
</dbReference>
<keyword evidence="2" id="KW-0677">Repeat</keyword>
<dbReference type="SUPFAM" id="SSF69318">
    <property type="entry name" value="Integrin alpha N-terminal domain"/>
    <property type="match status" value="1"/>
</dbReference>
<evidence type="ECO:0000256" key="5">
    <source>
        <dbReference type="SAM" id="MobiDB-lite"/>
    </source>
</evidence>
<dbReference type="Pfam" id="PF01839">
    <property type="entry name" value="FG-GAP"/>
    <property type="match status" value="4"/>
</dbReference>
<feature type="region of interest" description="Disordered" evidence="5">
    <location>
        <begin position="280"/>
        <end position="341"/>
    </location>
</feature>
<dbReference type="InterPro" id="IPR000413">
    <property type="entry name" value="Integrin_alpha"/>
</dbReference>
<dbReference type="Gene3D" id="2.130.10.130">
    <property type="entry name" value="Integrin alpha, N-terminal"/>
    <property type="match status" value="4"/>
</dbReference>
<evidence type="ECO:0000256" key="6">
    <source>
        <dbReference type="SAM" id="SignalP"/>
    </source>
</evidence>
<organism evidence="7 8">
    <name type="scientific">Streptomyces durmitorensis</name>
    <dbReference type="NCBI Taxonomy" id="319947"/>
    <lineage>
        <taxon>Bacteria</taxon>
        <taxon>Bacillati</taxon>
        <taxon>Actinomycetota</taxon>
        <taxon>Actinomycetes</taxon>
        <taxon>Kitasatosporales</taxon>
        <taxon>Streptomycetaceae</taxon>
        <taxon>Streptomyces</taxon>
    </lineage>
</organism>
<feature type="compositionally biased region" description="Polar residues" evidence="5">
    <location>
        <begin position="306"/>
        <end position="325"/>
    </location>
</feature>